<dbReference type="InterPro" id="IPR026891">
    <property type="entry name" value="Fn3-like"/>
</dbReference>
<feature type="compositionally biased region" description="Low complexity" evidence="6">
    <location>
        <begin position="10"/>
        <end position="19"/>
    </location>
</feature>
<dbReference type="EMBL" id="BMWD01000032">
    <property type="protein sequence ID" value="GGX90041.1"/>
    <property type="molecule type" value="Genomic_DNA"/>
</dbReference>
<dbReference type="InterPro" id="IPR017853">
    <property type="entry name" value="GH"/>
</dbReference>
<dbReference type="GO" id="GO:0030246">
    <property type="term" value="F:carbohydrate binding"/>
    <property type="evidence" value="ECO:0007669"/>
    <property type="project" value="InterPro"/>
</dbReference>
<dbReference type="PRINTS" id="PR00133">
    <property type="entry name" value="GLHYDRLASE3"/>
</dbReference>
<evidence type="ECO:0000313" key="8">
    <source>
        <dbReference type="EMBL" id="GGX90041.1"/>
    </source>
</evidence>
<evidence type="ECO:0000256" key="6">
    <source>
        <dbReference type="SAM" id="MobiDB-lite"/>
    </source>
</evidence>
<reference evidence="8" key="1">
    <citation type="journal article" date="2014" name="Int. J. Syst. Evol. Microbiol.">
        <title>Complete genome sequence of Corynebacterium casei LMG S-19264T (=DSM 44701T), isolated from a smear-ripened cheese.</title>
        <authorList>
            <consortium name="US DOE Joint Genome Institute (JGI-PGF)"/>
            <person name="Walter F."/>
            <person name="Albersmeier A."/>
            <person name="Kalinowski J."/>
            <person name="Ruckert C."/>
        </authorList>
    </citation>
    <scope>NUCLEOTIDE SEQUENCE</scope>
    <source>
        <strain evidence="8">JCM 4956</strain>
    </source>
</reference>
<dbReference type="SUPFAM" id="SSF49785">
    <property type="entry name" value="Galactose-binding domain-like"/>
    <property type="match status" value="1"/>
</dbReference>
<dbReference type="Pfam" id="PF01915">
    <property type="entry name" value="Glyco_hydro_3_C"/>
    <property type="match status" value="1"/>
</dbReference>
<dbReference type="SMART" id="SM00606">
    <property type="entry name" value="CBD_IV"/>
    <property type="match status" value="1"/>
</dbReference>
<dbReference type="Gene3D" id="2.60.120.380">
    <property type="match status" value="1"/>
</dbReference>
<organism evidence="8 9">
    <name type="scientific">Streptomyces fructofermentans</name>
    <dbReference type="NCBI Taxonomy" id="152141"/>
    <lineage>
        <taxon>Bacteria</taxon>
        <taxon>Bacillati</taxon>
        <taxon>Actinomycetota</taxon>
        <taxon>Actinomycetes</taxon>
        <taxon>Kitasatosporales</taxon>
        <taxon>Streptomycetaceae</taxon>
        <taxon>Streptomyces</taxon>
    </lineage>
</organism>
<dbReference type="Pfam" id="PF00933">
    <property type="entry name" value="Glyco_hydro_3"/>
    <property type="match status" value="1"/>
</dbReference>
<dbReference type="Gene3D" id="2.60.120.260">
    <property type="entry name" value="Galactose-binding domain-like"/>
    <property type="match status" value="1"/>
</dbReference>
<dbReference type="Gene3D" id="3.20.20.300">
    <property type="entry name" value="Glycoside hydrolase, family 3, N-terminal domain"/>
    <property type="match status" value="1"/>
</dbReference>
<sequence>MRGTRGTRGAKGTIRTRGTSRGRGGSGARGTGSGRRPGTAVVLALALIGGLGAAGPAGADEPPYPFRDPRLPTAARVNDLLSRLTLDEKVSLLHQWQPAIPRLGIRAFRTGTEALHGVAWLGEATVFPQALGLASTWDPALVERVGSAVGDEVRGFQRERPAGWGLNVWAPVVNPLRDPRWGRNEEGYSEDPYLTGSMATAYGTGLTGGDPDHLRTAPTLKHFLGNNNEVDRTTTSSDLRPRVLKEYEEPAFTPAVEAGAATGVMSSYNLVNGRPATVNPALDELRGRSPRGLLNVTDAYAPNNLAGTGSQKYYETLAEGNAAALKAGVDSFTTDDTNAGPTTASVETALEKGLLEESDVDAAAGHILGVRVRLGEFDPGGGRYGSVDASVVNSPAHRALAREAAADAAVLLKNTGALPLKASAKDVAVVGPLADTLYTDWYSGTLPYAVTPAEGIAARLGGPVAGSEGVDRITLRNAESGAYVRAGADAGGGPLAEGPAAGTAAEFDVFDWGSGIVTLRSAANGKYVGYDWSGFVNDQAQPNGWFVQQQFALEEQADGTLLLRYAGYETREPWWSNPVYLGPTGPDGRLGLVPEADAARYTRDVVRSGAEEAVAAVEGRDAAVVVVGSMPAINGRENDDREDMGLAPSQEALVRAVRRANPNTVVVVENSYPTTIGALQKEVPAVLWTTHAGQETGNALADVLFGDVNPAGRLTQTWYRSESDLPSILEYDNIKYDRTYQYFRGEPLHPFGHGLSYTSFRYGKVKRVDGGYEVDVTNTGTRAGDEVVQLYTHQRVSRDKQPLRQLEAFRRVSLEPGRTRTVRLPLAEEDLAHWDVTRSRWVVEGGTYDIAVGASAGDIRSRATLAVRGETIPPRDLSRVTRAENFDDYEGVRLVDESRARGTAVGASGDGAWLSFADTGLGARAGTFRARVSGGGGKVEVRLGSPTGRLVGTATAPATGSVYTYAEVGAPLASAAKGRQDVYLVLEGGIRLSTFSISRAAARPGVG</sequence>
<dbReference type="SUPFAM" id="SSF51445">
    <property type="entry name" value="(Trans)glycosidases"/>
    <property type="match status" value="1"/>
</dbReference>
<dbReference type="GO" id="GO:0031222">
    <property type="term" value="P:arabinan catabolic process"/>
    <property type="evidence" value="ECO:0007669"/>
    <property type="project" value="TreeGrafter"/>
</dbReference>
<keyword evidence="9" id="KW-1185">Reference proteome</keyword>
<accession>A0A918NRF2</accession>
<proteinExistence type="inferred from homology"/>
<dbReference type="GO" id="GO:0009044">
    <property type="term" value="F:xylan 1,4-beta-xylosidase activity"/>
    <property type="evidence" value="ECO:0007669"/>
    <property type="project" value="InterPro"/>
</dbReference>
<evidence type="ECO:0000256" key="2">
    <source>
        <dbReference type="ARBA" id="ARBA00022729"/>
    </source>
</evidence>
<feature type="region of interest" description="Disordered" evidence="6">
    <location>
        <begin position="1"/>
        <end position="36"/>
    </location>
</feature>
<evidence type="ECO:0000313" key="9">
    <source>
        <dbReference type="Proteomes" id="UP000645555"/>
    </source>
</evidence>
<dbReference type="FunFam" id="2.60.40.10:FF:000495">
    <property type="entry name" value="Periplasmic beta-glucosidase"/>
    <property type="match status" value="1"/>
</dbReference>
<dbReference type="PROSITE" id="PS51175">
    <property type="entry name" value="CBM6"/>
    <property type="match status" value="1"/>
</dbReference>
<dbReference type="Pfam" id="PF14310">
    <property type="entry name" value="Fn3-like"/>
    <property type="match status" value="1"/>
</dbReference>
<name>A0A918NRF2_9ACTN</name>
<dbReference type="InterPro" id="IPR044993">
    <property type="entry name" value="BXL"/>
</dbReference>
<dbReference type="GO" id="GO:0046556">
    <property type="term" value="F:alpha-L-arabinofuranosidase activity"/>
    <property type="evidence" value="ECO:0007669"/>
    <property type="project" value="TreeGrafter"/>
</dbReference>
<dbReference type="CDD" id="cd04084">
    <property type="entry name" value="CBM6_xylanase-like"/>
    <property type="match status" value="1"/>
</dbReference>
<dbReference type="InterPro" id="IPR008979">
    <property type="entry name" value="Galactose-bd-like_sf"/>
</dbReference>
<dbReference type="SMART" id="SM01217">
    <property type="entry name" value="Fn3_like"/>
    <property type="match status" value="1"/>
</dbReference>
<dbReference type="InterPro" id="IPR002772">
    <property type="entry name" value="Glyco_hydro_3_C"/>
</dbReference>
<dbReference type="Gene3D" id="3.40.50.1700">
    <property type="entry name" value="Glycoside hydrolase family 3 C-terminal domain"/>
    <property type="match status" value="1"/>
</dbReference>
<dbReference type="InterPro" id="IPR001764">
    <property type="entry name" value="Glyco_hydro_3_N"/>
</dbReference>
<comment type="similarity">
    <text evidence="1">Belongs to the glycosyl hydrolase 3 family.</text>
</comment>
<dbReference type="RefSeq" id="WP_190039339.1">
    <property type="nucleotide sequence ID" value="NZ_BMWD01000032.1"/>
</dbReference>
<feature type="compositionally biased region" description="Gly residues" evidence="6">
    <location>
        <begin position="21"/>
        <end position="35"/>
    </location>
</feature>
<dbReference type="Proteomes" id="UP000645555">
    <property type="component" value="Unassembled WGS sequence"/>
</dbReference>
<dbReference type="Pfam" id="PF03422">
    <property type="entry name" value="CBM_6"/>
    <property type="match status" value="1"/>
</dbReference>
<evidence type="ECO:0000256" key="5">
    <source>
        <dbReference type="ARBA" id="ARBA00074219"/>
    </source>
</evidence>
<gene>
    <name evidence="8" type="ORF">GCM10010515_66490</name>
</gene>
<keyword evidence="3" id="KW-0378">Hydrolase</keyword>
<dbReference type="InterPro" id="IPR006584">
    <property type="entry name" value="Cellulose-bd_IV"/>
</dbReference>
<keyword evidence="2" id="KW-0732">Signal</keyword>
<dbReference type="InterPro" id="IPR036962">
    <property type="entry name" value="Glyco_hydro_3_N_sf"/>
</dbReference>
<dbReference type="InterPro" id="IPR013783">
    <property type="entry name" value="Ig-like_fold"/>
</dbReference>
<feature type="domain" description="CBM6" evidence="7">
    <location>
        <begin position="878"/>
        <end position="998"/>
    </location>
</feature>
<dbReference type="CDD" id="cd23343">
    <property type="entry name" value="beta-trefoil_FSCN_BglX-like"/>
    <property type="match status" value="1"/>
</dbReference>
<dbReference type="PANTHER" id="PTHR42721">
    <property type="entry name" value="SUGAR HYDROLASE-RELATED"/>
    <property type="match status" value="1"/>
</dbReference>
<evidence type="ECO:0000256" key="4">
    <source>
        <dbReference type="ARBA" id="ARBA00058905"/>
    </source>
</evidence>
<dbReference type="SUPFAM" id="SSF52279">
    <property type="entry name" value="Beta-D-glucan exohydrolase, C-terminal domain"/>
    <property type="match status" value="1"/>
</dbReference>
<evidence type="ECO:0000256" key="3">
    <source>
        <dbReference type="ARBA" id="ARBA00022801"/>
    </source>
</evidence>
<dbReference type="Gene3D" id="2.60.40.10">
    <property type="entry name" value="Immunoglobulins"/>
    <property type="match status" value="1"/>
</dbReference>
<reference evidence="8" key="2">
    <citation type="submission" date="2020-09" db="EMBL/GenBank/DDBJ databases">
        <authorList>
            <person name="Sun Q."/>
            <person name="Ohkuma M."/>
        </authorList>
    </citation>
    <scope>NUCLEOTIDE SEQUENCE</scope>
    <source>
        <strain evidence="8">JCM 4956</strain>
    </source>
</reference>
<evidence type="ECO:0000259" key="7">
    <source>
        <dbReference type="PROSITE" id="PS51175"/>
    </source>
</evidence>
<dbReference type="AlphaFoldDB" id="A0A918NRF2"/>
<comment type="caution">
    <text evidence="8">The sequence shown here is derived from an EMBL/GenBank/DDBJ whole genome shotgun (WGS) entry which is preliminary data.</text>
</comment>
<protein>
    <recommendedName>
        <fullName evidence="5">Exo-alpha-(1-&gt;6)-L-arabinopyranosidase</fullName>
    </recommendedName>
</protein>
<dbReference type="InterPro" id="IPR005084">
    <property type="entry name" value="CBM6"/>
</dbReference>
<dbReference type="InterPro" id="IPR036881">
    <property type="entry name" value="Glyco_hydro_3_C_sf"/>
</dbReference>
<dbReference type="GO" id="GO:0008422">
    <property type="term" value="F:beta-glucosidase activity"/>
    <property type="evidence" value="ECO:0007669"/>
    <property type="project" value="UniProtKB-ARBA"/>
</dbReference>
<dbReference type="GO" id="GO:0045493">
    <property type="term" value="P:xylan catabolic process"/>
    <property type="evidence" value="ECO:0007669"/>
    <property type="project" value="InterPro"/>
</dbReference>
<dbReference type="PANTHER" id="PTHR42721:SF3">
    <property type="entry name" value="BETA-D-XYLOSIDASE 5-RELATED"/>
    <property type="match status" value="1"/>
</dbReference>
<evidence type="ECO:0000256" key="1">
    <source>
        <dbReference type="ARBA" id="ARBA00005336"/>
    </source>
</evidence>
<comment type="function">
    <text evidence="4">Catalyzes the hydrolysis of a non-reducing terminal alpha-L-arabinopyranosidic linkage in ginsenoside Rb2 (alpha-L-arabinopyranosyl-(1-&gt;6)-alpha-D-glucopyranosyl) to release alpha-D-glucopyranosyl (Rd). It is not able to hydrolyze alpha-L-arabinofuranosyl-(1-&gt;6)-alpha-D-glucopyranosyl (Rc).</text>
</comment>